<dbReference type="FunFam" id="3.40.50.300:FF:000056">
    <property type="entry name" value="Cell division ATP-binding protein FtsE"/>
    <property type="match status" value="1"/>
</dbReference>
<keyword evidence="6" id="KW-1278">Translocase</keyword>
<evidence type="ECO:0000313" key="10">
    <source>
        <dbReference type="Proteomes" id="UP000283576"/>
    </source>
</evidence>
<dbReference type="InterPro" id="IPR018449">
    <property type="entry name" value="NIL_domain"/>
</dbReference>
<gene>
    <name evidence="9" type="ORF">BUZ01_12195</name>
</gene>
<comment type="caution">
    <text evidence="9">The sequence shown here is derived from an EMBL/GenBank/DDBJ whole genome shotgun (WGS) entry which is preliminary data.</text>
</comment>
<evidence type="ECO:0000256" key="6">
    <source>
        <dbReference type="ARBA" id="ARBA00022967"/>
    </source>
</evidence>
<dbReference type="InterPro" id="IPR027417">
    <property type="entry name" value="P-loop_NTPase"/>
</dbReference>
<keyword evidence="3" id="KW-1003">Cell membrane</keyword>
<dbReference type="InterPro" id="IPR017871">
    <property type="entry name" value="ABC_transporter-like_CS"/>
</dbReference>
<dbReference type="InterPro" id="IPR003439">
    <property type="entry name" value="ABC_transporter-like_ATP-bd"/>
</dbReference>
<dbReference type="GO" id="GO:0005886">
    <property type="term" value="C:plasma membrane"/>
    <property type="evidence" value="ECO:0007669"/>
    <property type="project" value="UniProtKB-ARBA"/>
</dbReference>
<keyword evidence="4" id="KW-0547">Nucleotide-binding</keyword>
<dbReference type="GO" id="GO:0006865">
    <property type="term" value="P:amino acid transport"/>
    <property type="evidence" value="ECO:0007669"/>
    <property type="project" value="UniProtKB-KW"/>
</dbReference>
<dbReference type="EMBL" id="QXRZ01000010">
    <property type="protein sequence ID" value="RIL41499.1"/>
    <property type="molecule type" value="Genomic_DNA"/>
</dbReference>
<dbReference type="Proteomes" id="UP000283576">
    <property type="component" value="Unassembled WGS sequence"/>
</dbReference>
<dbReference type="AlphaFoldDB" id="A0A3A0TJ89"/>
<dbReference type="SMART" id="SM00382">
    <property type="entry name" value="AAA"/>
    <property type="match status" value="1"/>
</dbReference>
<sequence length="360" mass="41281">MTYNFIILIRLVRIDGGGYRLIEFEKVNKVFHKKKERIHALKDISFTVNKNDIFGVIGYSGAGKSTLVRLVNQLERVSEGKVIVDGHELDTYKEKELRNVKKEIGMIFQHFNLLNSSTVYKNIAMPLILSGVDKAEIKQKVEEMLAFVNLSDKMYQYPDELSGGQKQRVAIARALVTNPKILLCDEATSALDPATTSSILDLLKRVNETFGVTILIITHEMGVIQKICNRVAVMEKGEVVEIGNVKEVFSRPQTTTAQNFVSTVINTEPSESLKHTFNQRTDNNYIDYRLFLETEQIEQPIINELTQRYQVEVNVLFSSMSTIQDDTVCYLWLRFETDQHFNQETIESYFKNKAITFEEV</sequence>
<keyword evidence="8" id="KW-0472">Membrane</keyword>
<dbReference type="CDD" id="cd03258">
    <property type="entry name" value="ABC_MetN_methionine_transporter"/>
    <property type="match status" value="1"/>
</dbReference>
<comment type="similarity">
    <text evidence="1">Belongs to the ABC transporter superfamily.</text>
</comment>
<keyword evidence="2" id="KW-0813">Transport</keyword>
<evidence type="ECO:0000313" key="9">
    <source>
        <dbReference type="EMBL" id="RIL41499.1"/>
    </source>
</evidence>
<evidence type="ECO:0000256" key="2">
    <source>
        <dbReference type="ARBA" id="ARBA00022448"/>
    </source>
</evidence>
<name>A0A3A0TJ89_STAGA</name>
<dbReference type="PROSITE" id="PS50893">
    <property type="entry name" value="ABC_TRANSPORTER_2"/>
    <property type="match status" value="1"/>
</dbReference>
<evidence type="ECO:0000256" key="3">
    <source>
        <dbReference type="ARBA" id="ARBA00022475"/>
    </source>
</evidence>
<dbReference type="InterPro" id="IPR041701">
    <property type="entry name" value="MetN_ABC"/>
</dbReference>
<evidence type="ECO:0000256" key="4">
    <source>
        <dbReference type="ARBA" id="ARBA00022741"/>
    </source>
</evidence>
<accession>A0A3A0TJ89</accession>
<dbReference type="InterPro" id="IPR050086">
    <property type="entry name" value="MetN_ABC_transporter-like"/>
</dbReference>
<keyword evidence="5 9" id="KW-0067">ATP-binding</keyword>
<dbReference type="Pfam" id="PF09383">
    <property type="entry name" value="NIL"/>
    <property type="match status" value="1"/>
</dbReference>
<dbReference type="SMART" id="SM00930">
    <property type="entry name" value="NIL"/>
    <property type="match status" value="1"/>
</dbReference>
<dbReference type="InterPro" id="IPR045865">
    <property type="entry name" value="ACT-like_dom_sf"/>
</dbReference>
<dbReference type="SUPFAM" id="SSF52540">
    <property type="entry name" value="P-loop containing nucleoside triphosphate hydrolases"/>
    <property type="match status" value="1"/>
</dbReference>
<dbReference type="PANTHER" id="PTHR43166:SF30">
    <property type="entry name" value="METHIONINE IMPORT ATP-BINDING PROTEIN METN"/>
    <property type="match status" value="1"/>
</dbReference>
<keyword evidence="7" id="KW-0029">Amino-acid transport</keyword>
<evidence type="ECO:0000256" key="7">
    <source>
        <dbReference type="ARBA" id="ARBA00022970"/>
    </source>
</evidence>
<evidence type="ECO:0000256" key="5">
    <source>
        <dbReference type="ARBA" id="ARBA00022840"/>
    </source>
</evidence>
<dbReference type="GO" id="GO:0016887">
    <property type="term" value="F:ATP hydrolysis activity"/>
    <property type="evidence" value="ECO:0007669"/>
    <property type="project" value="InterPro"/>
</dbReference>
<proteinExistence type="inferred from homology"/>
<dbReference type="PROSITE" id="PS00211">
    <property type="entry name" value="ABC_TRANSPORTER_1"/>
    <property type="match status" value="1"/>
</dbReference>
<evidence type="ECO:0000256" key="1">
    <source>
        <dbReference type="ARBA" id="ARBA00005417"/>
    </source>
</evidence>
<protein>
    <submittedName>
        <fullName evidence="9">Methionine ABC transporter ATP-binding protein</fullName>
    </submittedName>
</protein>
<evidence type="ECO:0000256" key="8">
    <source>
        <dbReference type="ARBA" id="ARBA00023136"/>
    </source>
</evidence>
<organism evidence="9 10">
    <name type="scientific">Staphylococcus gallinarum</name>
    <dbReference type="NCBI Taxonomy" id="1293"/>
    <lineage>
        <taxon>Bacteria</taxon>
        <taxon>Bacillati</taxon>
        <taxon>Bacillota</taxon>
        <taxon>Bacilli</taxon>
        <taxon>Bacillales</taxon>
        <taxon>Staphylococcaceae</taxon>
        <taxon>Staphylococcus</taxon>
    </lineage>
</organism>
<dbReference type="InterPro" id="IPR003593">
    <property type="entry name" value="AAA+_ATPase"/>
</dbReference>
<reference evidence="9 10" key="1">
    <citation type="journal article" date="2016" name="Front. Microbiol.">
        <title>Comprehensive Phylogenetic Analysis of Bovine Non-aureus Staphylococci Species Based on Whole-Genome Sequencing.</title>
        <authorList>
            <person name="Naushad S."/>
            <person name="Barkema H.W."/>
            <person name="Luby C."/>
            <person name="Condas L.A."/>
            <person name="Nobrega D.B."/>
            <person name="Carson D.A."/>
            <person name="De Buck J."/>
        </authorList>
    </citation>
    <scope>NUCLEOTIDE SEQUENCE [LARGE SCALE GENOMIC DNA]</scope>
    <source>
        <strain evidence="9 10">SNUC 1388</strain>
    </source>
</reference>
<dbReference type="PANTHER" id="PTHR43166">
    <property type="entry name" value="AMINO ACID IMPORT ATP-BINDING PROTEIN"/>
    <property type="match status" value="1"/>
</dbReference>
<dbReference type="GO" id="GO:0005524">
    <property type="term" value="F:ATP binding"/>
    <property type="evidence" value="ECO:0007669"/>
    <property type="project" value="UniProtKB-KW"/>
</dbReference>
<dbReference type="Pfam" id="PF00005">
    <property type="entry name" value="ABC_tran"/>
    <property type="match status" value="1"/>
</dbReference>
<dbReference type="Gene3D" id="3.40.50.300">
    <property type="entry name" value="P-loop containing nucleotide triphosphate hydrolases"/>
    <property type="match status" value="1"/>
</dbReference>
<dbReference type="Gene3D" id="3.30.70.260">
    <property type="match status" value="1"/>
</dbReference>
<dbReference type="SUPFAM" id="SSF55021">
    <property type="entry name" value="ACT-like"/>
    <property type="match status" value="1"/>
</dbReference>